<dbReference type="Pfam" id="PF04468">
    <property type="entry name" value="PSP1"/>
    <property type="match status" value="1"/>
</dbReference>
<dbReference type="NCBIfam" id="NF041131">
    <property type="entry name" value="RicT_YaaT_fam"/>
    <property type="match status" value="1"/>
</dbReference>
<protein>
    <recommendedName>
        <fullName evidence="2">PSP1 C-terminal domain-containing protein</fullName>
    </recommendedName>
</protein>
<name>X1D258_9ZZZZ</name>
<sequence>HVMFDKSKMIFYFTSEKRVDFREMVKELATHFKIRIELRQIGVRDEAKIVGGLGPCGMNLCCKSFLTDFESISIKMAKDQNLPLNPFKISGICGRLMCCLRYEYDSYKEFIEKAPERGIKVKCSYGCGGVCGYEPLKKSIIVEFDSETRKSIPLSEVEVTNERVEIKGDTGEEAKSADKDKNGAEGV</sequence>
<dbReference type="InterPro" id="IPR047767">
    <property type="entry name" value="PSP1-like"/>
</dbReference>
<dbReference type="GO" id="GO:0005737">
    <property type="term" value="C:cytoplasm"/>
    <property type="evidence" value="ECO:0007669"/>
    <property type="project" value="TreeGrafter"/>
</dbReference>
<organism evidence="3">
    <name type="scientific">marine sediment metagenome</name>
    <dbReference type="NCBI Taxonomy" id="412755"/>
    <lineage>
        <taxon>unclassified sequences</taxon>
        <taxon>metagenomes</taxon>
        <taxon>ecological metagenomes</taxon>
    </lineage>
</organism>
<reference evidence="3" key="1">
    <citation type="journal article" date="2014" name="Front. Microbiol.">
        <title>High frequency of phylogenetically diverse reductive dehalogenase-homologous genes in deep subseafloor sedimentary metagenomes.</title>
        <authorList>
            <person name="Kawai M."/>
            <person name="Futagami T."/>
            <person name="Toyoda A."/>
            <person name="Takaki Y."/>
            <person name="Nishi S."/>
            <person name="Hori S."/>
            <person name="Arai W."/>
            <person name="Tsubouchi T."/>
            <person name="Morono Y."/>
            <person name="Uchiyama I."/>
            <person name="Ito T."/>
            <person name="Fujiyama A."/>
            <person name="Inagaki F."/>
            <person name="Takami H."/>
        </authorList>
    </citation>
    <scope>NUCLEOTIDE SEQUENCE</scope>
    <source>
        <strain evidence="3">Expedition CK06-06</strain>
    </source>
</reference>
<dbReference type="EMBL" id="BART01032800">
    <property type="protein sequence ID" value="GAH14866.1"/>
    <property type="molecule type" value="Genomic_DNA"/>
</dbReference>
<evidence type="ECO:0000313" key="3">
    <source>
        <dbReference type="EMBL" id="GAH14866.1"/>
    </source>
</evidence>
<dbReference type="PROSITE" id="PS51411">
    <property type="entry name" value="PSP1_C"/>
    <property type="match status" value="1"/>
</dbReference>
<dbReference type="InterPro" id="IPR007557">
    <property type="entry name" value="PSP1_C"/>
</dbReference>
<evidence type="ECO:0000256" key="1">
    <source>
        <dbReference type="SAM" id="MobiDB-lite"/>
    </source>
</evidence>
<feature type="region of interest" description="Disordered" evidence="1">
    <location>
        <begin position="163"/>
        <end position="187"/>
    </location>
</feature>
<feature type="domain" description="PSP1 C-terminal" evidence="2">
    <location>
        <begin position="1"/>
        <end position="41"/>
    </location>
</feature>
<gene>
    <name evidence="3" type="ORF">S01H4_56580</name>
</gene>
<proteinExistence type="predicted"/>
<feature type="non-terminal residue" evidence="3">
    <location>
        <position position="1"/>
    </location>
</feature>
<dbReference type="AlphaFoldDB" id="X1D258"/>
<comment type="caution">
    <text evidence="3">The sequence shown here is derived from an EMBL/GenBank/DDBJ whole genome shotgun (WGS) entry which is preliminary data.</text>
</comment>
<dbReference type="PANTHER" id="PTHR43830:SF3">
    <property type="entry name" value="PROTEIN PSP1"/>
    <property type="match status" value="1"/>
</dbReference>
<accession>X1D258</accession>
<evidence type="ECO:0000259" key="2">
    <source>
        <dbReference type="PROSITE" id="PS51411"/>
    </source>
</evidence>
<dbReference type="PANTHER" id="PTHR43830">
    <property type="entry name" value="PROTEIN PSP1"/>
    <property type="match status" value="1"/>
</dbReference>